<proteinExistence type="predicted"/>
<dbReference type="Proteomes" id="UP000284403">
    <property type="component" value="Unassembled WGS sequence"/>
</dbReference>
<dbReference type="GeneID" id="40313783"/>
<dbReference type="AlphaFoldDB" id="A0A422QCA6"/>
<accession>A0A422QCA6</accession>
<protein>
    <submittedName>
        <fullName evidence="2">Uncharacterized protein</fullName>
    </submittedName>
</protein>
<organism evidence="2 3">
    <name type="scientific">Trypanosoma conorhini</name>
    <dbReference type="NCBI Taxonomy" id="83891"/>
    <lineage>
        <taxon>Eukaryota</taxon>
        <taxon>Discoba</taxon>
        <taxon>Euglenozoa</taxon>
        <taxon>Kinetoplastea</taxon>
        <taxon>Metakinetoplastina</taxon>
        <taxon>Trypanosomatida</taxon>
        <taxon>Trypanosomatidae</taxon>
        <taxon>Trypanosoma</taxon>
    </lineage>
</organism>
<evidence type="ECO:0000313" key="2">
    <source>
        <dbReference type="EMBL" id="RNF27611.1"/>
    </source>
</evidence>
<dbReference type="EMBL" id="MKKU01000002">
    <property type="protein sequence ID" value="RNF27611.1"/>
    <property type="molecule type" value="Genomic_DNA"/>
</dbReference>
<gene>
    <name evidence="2" type="ORF">Tco025E_00172</name>
</gene>
<name>A0A422QCA6_9TRYP</name>
<dbReference type="OrthoDB" id="250705at2759"/>
<comment type="caution">
    <text evidence="2">The sequence shown here is derived from an EMBL/GenBank/DDBJ whole genome shotgun (WGS) entry which is preliminary data.</text>
</comment>
<feature type="region of interest" description="Disordered" evidence="1">
    <location>
        <begin position="50"/>
        <end position="80"/>
    </location>
</feature>
<dbReference type="RefSeq" id="XP_029232817.1">
    <property type="nucleotide sequence ID" value="XM_029367121.1"/>
</dbReference>
<evidence type="ECO:0000256" key="1">
    <source>
        <dbReference type="SAM" id="MobiDB-lite"/>
    </source>
</evidence>
<evidence type="ECO:0000313" key="3">
    <source>
        <dbReference type="Proteomes" id="UP000284403"/>
    </source>
</evidence>
<reference evidence="2 3" key="1">
    <citation type="journal article" date="2018" name="BMC Genomics">
        <title>Genomic comparison of Trypanosoma conorhini and Trypanosoma rangeli to Trypanosoma cruzi strains of high and low virulence.</title>
        <authorList>
            <person name="Bradwell K.R."/>
            <person name="Koparde V.N."/>
            <person name="Matveyev A.V."/>
            <person name="Serrano M.G."/>
            <person name="Alves J.M."/>
            <person name="Parikh H."/>
            <person name="Huang B."/>
            <person name="Lee V."/>
            <person name="Espinosa-Alvarez O."/>
            <person name="Ortiz P.A."/>
            <person name="Costa-Martins A.G."/>
            <person name="Teixeira M.M."/>
            <person name="Buck G.A."/>
        </authorList>
    </citation>
    <scope>NUCLEOTIDE SEQUENCE [LARGE SCALE GENOMIC DNA]</scope>
    <source>
        <strain evidence="2 3">025E</strain>
    </source>
</reference>
<sequence>MPPKRILVNLSEKYGDIRIPHSLLPGANPVAYTEQVVLFVAAPPPLERRFEWGEAPSGDEAPAPWEPAPPLGEEGTARASLLSCLVETPRSPVMRTTRSRYA</sequence>
<keyword evidence="3" id="KW-1185">Reference proteome</keyword>